<accession>A0A0F9HP38</accession>
<proteinExistence type="predicted"/>
<dbReference type="AlphaFoldDB" id="A0A0F9HP38"/>
<comment type="caution">
    <text evidence="1">The sequence shown here is derived from an EMBL/GenBank/DDBJ whole genome shotgun (WGS) entry which is preliminary data.</text>
</comment>
<dbReference type="EMBL" id="LAZR01023914">
    <property type="protein sequence ID" value="KKL76882.1"/>
    <property type="molecule type" value="Genomic_DNA"/>
</dbReference>
<name>A0A0F9HP38_9ZZZZ</name>
<evidence type="ECO:0000313" key="1">
    <source>
        <dbReference type="EMBL" id="KKL76882.1"/>
    </source>
</evidence>
<protein>
    <submittedName>
        <fullName evidence="1">Uncharacterized protein</fullName>
    </submittedName>
</protein>
<sequence length="65" mass="7568">MARFRNRSTAVHDTITSEFRASVQKLPKKRVPGFGEELKDLRHNPIKQVLKDNGIKLRTLRKKVL</sequence>
<gene>
    <name evidence="1" type="ORF">LCGC14_2040470</name>
</gene>
<organism evidence="1">
    <name type="scientific">marine sediment metagenome</name>
    <dbReference type="NCBI Taxonomy" id="412755"/>
    <lineage>
        <taxon>unclassified sequences</taxon>
        <taxon>metagenomes</taxon>
        <taxon>ecological metagenomes</taxon>
    </lineage>
</organism>
<reference evidence="1" key="1">
    <citation type="journal article" date="2015" name="Nature">
        <title>Complex archaea that bridge the gap between prokaryotes and eukaryotes.</title>
        <authorList>
            <person name="Spang A."/>
            <person name="Saw J.H."/>
            <person name="Jorgensen S.L."/>
            <person name="Zaremba-Niedzwiedzka K."/>
            <person name="Martijn J."/>
            <person name="Lind A.E."/>
            <person name="van Eijk R."/>
            <person name="Schleper C."/>
            <person name="Guy L."/>
            <person name="Ettema T.J."/>
        </authorList>
    </citation>
    <scope>NUCLEOTIDE SEQUENCE</scope>
</reference>